<gene>
    <name evidence="1" type="ORF">HFQ381_LOCUS30551</name>
</gene>
<name>A0A820YMI1_9BILA</name>
<dbReference type="Proteomes" id="UP000663851">
    <property type="component" value="Unassembled WGS sequence"/>
</dbReference>
<sequence length="16" mass="1799">MRRWICLGVGRPRAGA</sequence>
<comment type="caution">
    <text evidence="1">The sequence shown here is derived from an EMBL/GenBank/DDBJ whole genome shotgun (WGS) entry which is preliminary data.</text>
</comment>
<protein>
    <submittedName>
        <fullName evidence="1">Uncharacterized protein</fullName>
    </submittedName>
</protein>
<dbReference type="EMBL" id="CAJOBO010005473">
    <property type="protein sequence ID" value="CAF4545063.1"/>
    <property type="molecule type" value="Genomic_DNA"/>
</dbReference>
<organism evidence="1 2">
    <name type="scientific">Rotaria socialis</name>
    <dbReference type="NCBI Taxonomy" id="392032"/>
    <lineage>
        <taxon>Eukaryota</taxon>
        <taxon>Metazoa</taxon>
        <taxon>Spiralia</taxon>
        <taxon>Gnathifera</taxon>
        <taxon>Rotifera</taxon>
        <taxon>Eurotatoria</taxon>
        <taxon>Bdelloidea</taxon>
        <taxon>Philodinida</taxon>
        <taxon>Philodinidae</taxon>
        <taxon>Rotaria</taxon>
    </lineage>
</organism>
<evidence type="ECO:0000313" key="1">
    <source>
        <dbReference type="EMBL" id="CAF4545063.1"/>
    </source>
</evidence>
<dbReference type="AlphaFoldDB" id="A0A820YMI1"/>
<reference evidence="1" key="1">
    <citation type="submission" date="2021-02" db="EMBL/GenBank/DDBJ databases">
        <authorList>
            <person name="Nowell W R."/>
        </authorList>
    </citation>
    <scope>NUCLEOTIDE SEQUENCE</scope>
</reference>
<evidence type="ECO:0000313" key="2">
    <source>
        <dbReference type="Proteomes" id="UP000663851"/>
    </source>
</evidence>
<proteinExistence type="predicted"/>
<feature type="non-terminal residue" evidence="1">
    <location>
        <position position="16"/>
    </location>
</feature>
<accession>A0A820YMI1</accession>